<sequence length="754" mass="84259">MPKSLQGTFAHTAPDSPQEQWEPLHVHLHEVAKLAEAFASAFHAGSWGNALGLLHDLGKASDEFQRYLRHSSGIAAQDASENETSPGRVNHSTFGARHAAQVFPDAIGRILAFCIAGHHAGLPDAFAEEDVKGRATMNERLDPQQQWIPSVDADLPHVDTPTFPKLQCESPREQAFTMGFFTRMLFSCLIDADRTCTEAFCSPERAEERALPQPSLADLREQLDRYLHEKQHAAEATPVNLLRRSILDQCLNAAKGRPGVYSLQVPTGGGKTLSSLAFALHHASDKTRRVVMAIPFTSIIEQTADEYRKALGIHAERGLVEHHTNIAPQKDTRANQMAAENWDAPLIVTTNVQLLESLFAARTRACRKLHRLANSIIVLDEAQTLPVDLLAPTLRALHELVENYGCTIVLCTATQPALEYRAEEFPIGLQQVKPIMEAPEILFAQMRRAEVDHVGKLTDEDLSRRLAAEEQVLCIVSTRRDAASLFTLLRGRCHADSVFHLSTLMCGAHRREVLEKIRKRLRPETGSPLPTRIVSTSLIEAGVDIDLPVVYRADAGFDSIAQAAGRCNREGRLAMGSVHVFTPERALPRGQQQAAANTAKELRPQFADPLTPEAIREYFRLTYWKRTADWDKHRVLECMKVGSRSEELFFQFRTMEERYVLIREKSVPILVPYDIGAKALARDLQNPHIDFVSQRRLQPYLVSVPEYAAKELEHAGALLQHESGVCILLREDLYSDDKGLQCTDIKLDSMLWSV</sequence>
<keyword evidence="3" id="KW-0479">Metal-binding</keyword>
<dbReference type="InterPro" id="IPR011545">
    <property type="entry name" value="DEAD/DEAH_box_helicase_dom"/>
</dbReference>
<dbReference type="Pfam" id="PF18019">
    <property type="entry name" value="Cas3_HD"/>
    <property type="match status" value="1"/>
</dbReference>
<dbReference type="Gene3D" id="3.40.50.300">
    <property type="entry name" value="P-loop containing nucleotide triphosphate hydrolases"/>
    <property type="match status" value="2"/>
</dbReference>
<dbReference type="PROSITE" id="PS51192">
    <property type="entry name" value="HELICASE_ATP_BIND_1"/>
    <property type="match status" value="1"/>
</dbReference>
<dbReference type="InterPro" id="IPR006483">
    <property type="entry name" value="CRISPR-assoc_Cas3_HD"/>
</dbReference>
<dbReference type="Proteomes" id="UP001596391">
    <property type="component" value="Unassembled WGS sequence"/>
</dbReference>
<keyword evidence="5" id="KW-0378">Hydrolase</keyword>
<keyword evidence="11" id="KW-0255">Endonuclease</keyword>
<keyword evidence="7" id="KW-0067">ATP-binding</keyword>
<keyword evidence="8" id="KW-0051">Antiviral defense</keyword>
<reference evidence="12" key="1">
    <citation type="journal article" date="2019" name="Int. J. Syst. Evol. Microbiol.">
        <title>The Global Catalogue of Microorganisms (GCM) 10K type strain sequencing project: providing services to taxonomists for standard genome sequencing and annotation.</title>
        <authorList>
            <consortium name="The Broad Institute Genomics Platform"/>
            <consortium name="The Broad Institute Genome Sequencing Center for Infectious Disease"/>
            <person name="Wu L."/>
            <person name="Ma J."/>
        </authorList>
    </citation>
    <scope>NUCLEOTIDE SEQUENCE [LARGE SCALE GENOMIC DNA]</scope>
    <source>
        <strain evidence="12">CGMCC 1.16026</strain>
    </source>
</reference>
<dbReference type="InterPro" id="IPR027417">
    <property type="entry name" value="P-loop_NTPase"/>
</dbReference>
<keyword evidence="4" id="KW-0547">Nucleotide-binding</keyword>
<dbReference type="Pfam" id="PF22590">
    <property type="entry name" value="Cas3-like_C_2"/>
    <property type="match status" value="1"/>
</dbReference>
<keyword evidence="6" id="KW-0347">Helicase</keyword>
<feature type="domain" description="HD Cas3-type" evidence="10">
    <location>
        <begin position="17"/>
        <end position="195"/>
    </location>
</feature>
<dbReference type="GO" id="GO:0004519">
    <property type="term" value="F:endonuclease activity"/>
    <property type="evidence" value="ECO:0007669"/>
    <property type="project" value="UniProtKB-KW"/>
</dbReference>
<dbReference type="InterPro" id="IPR054712">
    <property type="entry name" value="Cas3-like_dom"/>
</dbReference>
<dbReference type="RefSeq" id="WP_263371675.1">
    <property type="nucleotide sequence ID" value="NZ_JAGSYD010000003.1"/>
</dbReference>
<dbReference type="CDD" id="cd17930">
    <property type="entry name" value="DEXHc_cas3"/>
    <property type="match status" value="1"/>
</dbReference>
<evidence type="ECO:0000259" key="10">
    <source>
        <dbReference type="PROSITE" id="PS51643"/>
    </source>
</evidence>
<dbReference type="SUPFAM" id="SSF52540">
    <property type="entry name" value="P-loop containing nucleoside triphosphate hydrolases"/>
    <property type="match status" value="1"/>
</dbReference>
<dbReference type="PROSITE" id="PS51643">
    <property type="entry name" value="HD_CAS3"/>
    <property type="match status" value="1"/>
</dbReference>
<evidence type="ECO:0000256" key="6">
    <source>
        <dbReference type="ARBA" id="ARBA00022806"/>
    </source>
</evidence>
<proteinExistence type="inferred from homology"/>
<gene>
    <name evidence="11" type="ORF">ACFQBQ_06780</name>
</gene>
<comment type="caution">
    <text evidence="11">The sequence shown here is derived from an EMBL/GenBank/DDBJ whole genome shotgun (WGS) entry which is preliminary data.</text>
</comment>
<evidence type="ECO:0000256" key="2">
    <source>
        <dbReference type="ARBA" id="ARBA00009046"/>
    </source>
</evidence>
<comment type="similarity">
    <text evidence="2">In the central section; belongs to the CRISPR-associated helicase Cas3 family.</text>
</comment>
<evidence type="ECO:0000256" key="4">
    <source>
        <dbReference type="ARBA" id="ARBA00022741"/>
    </source>
</evidence>
<keyword evidence="12" id="KW-1185">Reference proteome</keyword>
<evidence type="ECO:0000313" key="11">
    <source>
        <dbReference type="EMBL" id="MFC6645296.1"/>
    </source>
</evidence>
<protein>
    <submittedName>
        <fullName evidence="11">CRISPR-associated endonuclease Cas3</fullName>
    </submittedName>
</protein>
<evidence type="ECO:0000256" key="3">
    <source>
        <dbReference type="ARBA" id="ARBA00022723"/>
    </source>
</evidence>
<accession>A0ABW1Z9C4</accession>
<dbReference type="EMBL" id="JBHSWI010000001">
    <property type="protein sequence ID" value="MFC6645296.1"/>
    <property type="molecule type" value="Genomic_DNA"/>
</dbReference>
<dbReference type="SUPFAM" id="SSF109604">
    <property type="entry name" value="HD-domain/PDEase-like"/>
    <property type="match status" value="1"/>
</dbReference>
<dbReference type="InterPro" id="IPR014001">
    <property type="entry name" value="Helicase_ATP-bd"/>
</dbReference>
<dbReference type="InterPro" id="IPR038257">
    <property type="entry name" value="CRISPR-assoc_Cas3_HD_sf"/>
</dbReference>
<evidence type="ECO:0000256" key="7">
    <source>
        <dbReference type="ARBA" id="ARBA00022840"/>
    </source>
</evidence>
<feature type="domain" description="Helicase ATP-binding" evidence="9">
    <location>
        <begin position="252"/>
        <end position="433"/>
    </location>
</feature>
<evidence type="ECO:0000256" key="5">
    <source>
        <dbReference type="ARBA" id="ARBA00022801"/>
    </source>
</evidence>
<dbReference type="SMART" id="SM00487">
    <property type="entry name" value="DEXDc"/>
    <property type="match status" value="1"/>
</dbReference>
<dbReference type="Pfam" id="PF00270">
    <property type="entry name" value="DEAD"/>
    <property type="match status" value="1"/>
</dbReference>
<evidence type="ECO:0000313" key="12">
    <source>
        <dbReference type="Proteomes" id="UP001596391"/>
    </source>
</evidence>
<dbReference type="NCBIfam" id="TIGR01596">
    <property type="entry name" value="cas3_HD"/>
    <property type="match status" value="1"/>
</dbReference>
<dbReference type="CDD" id="cd09641">
    <property type="entry name" value="Cas3''_I"/>
    <property type="match status" value="1"/>
</dbReference>
<dbReference type="Gene3D" id="1.10.3210.30">
    <property type="match status" value="1"/>
</dbReference>
<comment type="similarity">
    <text evidence="1">In the N-terminal section; belongs to the CRISPR-associated nuclease Cas3-HD family.</text>
</comment>
<name>A0ABW1Z9C4_9BACT</name>
<evidence type="ECO:0000259" key="9">
    <source>
        <dbReference type="PROSITE" id="PS51192"/>
    </source>
</evidence>
<evidence type="ECO:0000256" key="8">
    <source>
        <dbReference type="ARBA" id="ARBA00023118"/>
    </source>
</evidence>
<keyword evidence="11" id="KW-0540">Nuclease</keyword>
<evidence type="ECO:0000256" key="1">
    <source>
        <dbReference type="ARBA" id="ARBA00006847"/>
    </source>
</evidence>
<organism evidence="11 12">
    <name type="scientific">Granulicella cerasi</name>
    <dbReference type="NCBI Taxonomy" id="741063"/>
    <lineage>
        <taxon>Bacteria</taxon>
        <taxon>Pseudomonadati</taxon>
        <taxon>Acidobacteriota</taxon>
        <taxon>Terriglobia</taxon>
        <taxon>Terriglobales</taxon>
        <taxon>Acidobacteriaceae</taxon>
        <taxon>Granulicella</taxon>
    </lineage>
</organism>